<feature type="compositionally biased region" description="Basic and acidic residues" evidence="1">
    <location>
        <begin position="138"/>
        <end position="160"/>
    </location>
</feature>
<dbReference type="EMBL" id="GEZM01086624">
    <property type="protein sequence ID" value="JAV59160.1"/>
    <property type="molecule type" value="Transcribed_RNA"/>
</dbReference>
<reference evidence="2" key="1">
    <citation type="journal article" date="2016" name="Sci. Rep.">
        <title>Molecular characterization of firefly nuptial gifts: a multi-omics approach sheds light on postcopulatory sexual selection.</title>
        <authorList>
            <person name="Al-Wathiqui N."/>
            <person name="Fallon T.R."/>
            <person name="South A."/>
            <person name="Weng J.K."/>
            <person name="Lewis S.M."/>
        </authorList>
    </citation>
    <scope>NUCLEOTIDE SEQUENCE</scope>
</reference>
<organism evidence="2">
    <name type="scientific">Photinus pyralis</name>
    <name type="common">Common eastern firefly</name>
    <name type="synonym">Lampyris pyralis</name>
    <dbReference type="NCBI Taxonomy" id="7054"/>
    <lineage>
        <taxon>Eukaryota</taxon>
        <taxon>Metazoa</taxon>
        <taxon>Ecdysozoa</taxon>
        <taxon>Arthropoda</taxon>
        <taxon>Hexapoda</taxon>
        <taxon>Insecta</taxon>
        <taxon>Pterygota</taxon>
        <taxon>Neoptera</taxon>
        <taxon>Endopterygota</taxon>
        <taxon>Coleoptera</taxon>
        <taxon>Polyphaga</taxon>
        <taxon>Elateriformia</taxon>
        <taxon>Elateroidea</taxon>
        <taxon>Lampyridae</taxon>
        <taxon>Lampyrinae</taxon>
        <taxon>Photinus</taxon>
    </lineage>
</organism>
<dbReference type="EMBL" id="GEZM01086620">
    <property type="protein sequence ID" value="JAV59170.1"/>
    <property type="molecule type" value="Transcribed_RNA"/>
</dbReference>
<dbReference type="PANTHER" id="PTHR34153">
    <property type="entry name" value="SI:CH211-262H13.3-RELATED-RELATED"/>
    <property type="match status" value="1"/>
</dbReference>
<feature type="region of interest" description="Disordered" evidence="1">
    <location>
        <begin position="118"/>
        <end position="162"/>
    </location>
</feature>
<sequence length="429" mass="49224">MDAKLTWSVIKFPEEDSVCAVPTTWVQNNKCSWPPYSKPLIRQAIENREAPGEHWSVFRCESFRNNVYESFKEASKKCQVATQKSDLDTKEDPAHYTYSSRKRKIFKKTVSSSSIEEQICSEINDPPQLKKGKGSSRKKSEIHDPPQLKKCQDTSSRARENSPISSCIVQSNYTVIANEMDDESMSNFNDDNNENQDENNINLESVVLQGTYTLHVYEKLKTEMFIHFLDAERTAPAIRGTQTMRLSHTKIASTNSHSQSDTSSDTILKYLQQIVRKQNILQSMMMDISNQINEKNTQVAAEDIQGVDSLFTNIAHLPVNTMPQLEELENYLSTSEKLDKAAKEISQIGGANLYEFISRSCQKLITNQFCGETFSFLGRRRKQPFRNLKLNELLIKASMKQFKQSTIKEVELNISKWLRRCLERGNKQN</sequence>
<evidence type="ECO:0000256" key="1">
    <source>
        <dbReference type="SAM" id="MobiDB-lite"/>
    </source>
</evidence>
<protein>
    <submittedName>
        <fullName evidence="2">Uncharacterized protein</fullName>
    </submittedName>
</protein>
<evidence type="ECO:0000313" key="2">
    <source>
        <dbReference type="EMBL" id="JAV59160.1"/>
    </source>
</evidence>
<proteinExistence type="predicted"/>
<name>A0A1Y1KG58_PHOPY</name>
<dbReference type="PANTHER" id="PTHR34153:SF2">
    <property type="entry name" value="SI:CH211-262H13.3-RELATED"/>
    <property type="match status" value="1"/>
</dbReference>
<dbReference type="AlphaFoldDB" id="A0A1Y1KG58"/>
<accession>A0A1Y1KG58</accession>